<sequence length="114" mass="12758">MILETSSYWGLCKIKIYMLCTEASKLADAAGSFGGELAEMSHKQQSGLENNSNRKVESLANQIASNPLTISASDYFHVNRKLFTAIISTITTYLIILVQNRTLEKNPIKLEMER</sequence>
<evidence type="ECO:0000313" key="6">
    <source>
        <dbReference type="EMBL" id="CAG7678354.1"/>
    </source>
</evidence>
<gene>
    <name evidence="6" type="ORF">AFUS01_LOCUS2597</name>
</gene>
<evidence type="ECO:0000256" key="1">
    <source>
        <dbReference type="ARBA" id="ARBA00004651"/>
    </source>
</evidence>
<organism evidence="6 7">
    <name type="scientific">Allacma fusca</name>
    <dbReference type="NCBI Taxonomy" id="39272"/>
    <lineage>
        <taxon>Eukaryota</taxon>
        <taxon>Metazoa</taxon>
        <taxon>Ecdysozoa</taxon>
        <taxon>Arthropoda</taxon>
        <taxon>Hexapoda</taxon>
        <taxon>Collembola</taxon>
        <taxon>Symphypleona</taxon>
        <taxon>Sminthuridae</taxon>
        <taxon>Allacma</taxon>
    </lineage>
</organism>
<dbReference type="InterPro" id="IPR013604">
    <property type="entry name" value="7TM_chemorcpt"/>
</dbReference>
<keyword evidence="2" id="KW-1003">Cell membrane</keyword>
<proteinExistence type="predicted"/>
<name>A0A8J2J459_9HEXA</name>
<evidence type="ECO:0000256" key="3">
    <source>
        <dbReference type="ARBA" id="ARBA00022692"/>
    </source>
</evidence>
<accession>A0A8J2J459</accession>
<reference evidence="6" key="1">
    <citation type="submission" date="2021-06" db="EMBL/GenBank/DDBJ databases">
        <authorList>
            <person name="Hodson N. C."/>
            <person name="Mongue J. A."/>
            <person name="Jaron S. K."/>
        </authorList>
    </citation>
    <scope>NUCLEOTIDE SEQUENCE</scope>
</reference>
<protein>
    <submittedName>
        <fullName evidence="6">Uncharacterized protein</fullName>
    </submittedName>
</protein>
<comment type="subcellular location">
    <subcellularLocation>
        <location evidence="1">Cell membrane</location>
        <topology evidence="1">Multi-pass membrane protein</topology>
    </subcellularLocation>
</comment>
<evidence type="ECO:0000256" key="2">
    <source>
        <dbReference type="ARBA" id="ARBA00022475"/>
    </source>
</evidence>
<dbReference type="GO" id="GO:0050909">
    <property type="term" value="P:sensory perception of taste"/>
    <property type="evidence" value="ECO:0007669"/>
    <property type="project" value="InterPro"/>
</dbReference>
<keyword evidence="4" id="KW-1133">Transmembrane helix</keyword>
<keyword evidence="5" id="KW-0472">Membrane</keyword>
<evidence type="ECO:0000313" key="7">
    <source>
        <dbReference type="Proteomes" id="UP000708208"/>
    </source>
</evidence>
<dbReference type="EMBL" id="CAJVCH010014987">
    <property type="protein sequence ID" value="CAG7678354.1"/>
    <property type="molecule type" value="Genomic_DNA"/>
</dbReference>
<dbReference type="AlphaFoldDB" id="A0A8J2J459"/>
<keyword evidence="3" id="KW-0812">Transmembrane</keyword>
<evidence type="ECO:0000256" key="5">
    <source>
        <dbReference type="ARBA" id="ARBA00023136"/>
    </source>
</evidence>
<dbReference type="Proteomes" id="UP000708208">
    <property type="component" value="Unassembled WGS sequence"/>
</dbReference>
<evidence type="ECO:0000256" key="4">
    <source>
        <dbReference type="ARBA" id="ARBA00022989"/>
    </source>
</evidence>
<comment type="caution">
    <text evidence="6">The sequence shown here is derived from an EMBL/GenBank/DDBJ whole genome shotgun (WGS) entry which is preliminary data.</text>
</comment>
<dbReference type="GO" id="GO:0005886">
    <property type="term" value="C:plasma membrane"/>
    <property type="evidence" value="ECO:0007669"/>
    <property type="project" value="UniProtKB-SubCell"/>
</dbReference>
<keyword evidence="7" id="KW-1185">Reference proteome</keyword>
<dbReference type="Pfam" id="PF08395">
    <property type="entry name" value="7tm_7"/>
    <property type="match status" value="1"/>
</dbReference>